<dbReference type="CDD" id="cd18807">
    <property type="entry name" value="SF1_C_UvrD"/>
    <property type="match status" value="1"/>
</dbReference>
<evidence type="ECO:0000256" key="9">
    <source>
        <dbReference type="ARBA" id="ARBA00034808"/>
    </source>
</evidence>
<proteinExistence type="inferred from homology"/>
<dbReference type="GO" id="GO:0043138">
    <property type="term" value="F:3'-5' DNA helicase activity"/>
    <property type="evidence" value="ECO:0007669"/>
    <property type="project" value="UniProtKB-EC"/>
</dbReference>
<dbReference type="InterPro" id="IPR014016">
    <property type="entry name" value="UvrD-like_ATP-bd"/>
</dbReference>
<dbReference type="Proteomes" id="UP000191153">
    <property type="component" value="Unassembled WGS sequence"/>
</dbReference>
<dbReference type="GO" id="GO:0016887">
    <property type="term" value="F:ATP hydrolysis activity"/>
    <property type="evidence" value="ECO:0007669"/>
    <property type="project" value="RHEA"/>
</dbReference>
<evidence type="ECO:0000256" key="3">
    <source>
        <dbReference type="ARBA" id="ARBA00022801"/>
    </source>
</evidence>
<dbReference type="Gene3D" id="1.10.10.160">
    <property type="match status" value="1"/>
</dbReference>
<keyword evidence="6" id="KW-0238">DNA-binding</keyword>
<keyword evidence="2 11" id="KW-0547">Nucleotide-binding</keyword>
<dbReference type="EMBL" id="FUWX01000005">
    <property type="protein sequence ID" value="SJZ44204.1"/>
    <property type="molecule type" value="Genomic_DNA"/>
</dbReference>
<dbReference type="InterPro" id="IPR014017">
    <property type="entry name" value="DNA_helicase_UvrD-like_C"/>
</dbReference>
<dbReference type="EC" id="5.6.2.4" evidence="9"/>
<dbReference type="Pfam" id="PF13361">
    <property type="entry name" value="UvrD_C"/>
    <property type="match status" value="2"/>
</dbReference>
<gene>
    <name evidence="13" type="ORF">SAMN02745174_00521</name>
</gene>
<dbReference type="InterPro" id="IPR027417">
    <property type="entry name" value="P-loop_NTPase"/>
</dbReference>
<dbReference type="SUPFAM" id="SSF52540">
    <property type="entry name" value="P-loop containing nucleoside triphosphate hydrolases"/>
    <property type="match status" value="1"/>
</dbReference>
<evidence type="ECO:0000256" key="7">
    <source>
        <dbReference type="ARBA" id="ARBA00023235"/>
    </source>
</evidence>
<evidence type="ECO:0000256" key="1">
    <source>
        <dbReference type="ARBA" id="ARBA00009922"/>
    </source>
</evidence>
<dbReference type="GO" id="GO:0005524">
    <property type="term" value="F:ATP binding"/>
    <property type="evidence" value="ECO:0007669"/>
    <property type="project" value="UniProtKB-UniRule"/>
</dbReference>
<accession>A0A1T4KP90</accession>
<evidence type="ECO:0000256" key="6">
    <source>
        <dbReference type="ARBA" id="ARBA00023125"/>
    </source>
</evidence>
<evidence type="ECO:0000256" key="10">
    <source>
        <dbReference type="ARBA" id="ARBA00048988"/>
    </source>
</evidence>
<keyword evidence="14" id="KW-1185">Reference proteome</keyword>
<dbReference type="GO" id="GO:0003677">
    <property type="term" value="F:DNA binding"/>
    <property type="evidence" value="ECO:0007669"/>
    <property type="project" value="InterPro"/>
</dbReference>
<feature type="domain" description="UvrD-like helicase ATP-binding" evidence="12">
    <location>
        <begin position="7"/>
        <end position="242"/>
    </location>
</feature>
<organism evidence="13 14">
    <name type="scientific">Cetobacterium ceti</name>
    <dbReference type="NCBI Taxonomy" id="180163"/>
    <lineage>
        <taxon>Bacteria</taxon>
        <taxon>Fusobacteriati</taxon>
        <taxon>Fusobacteriota</taxon>
        <taxon>Fusobacteriia</taxon>
        <taxon>Fusobacteriales</taxon>
        <taxon>Fusobacteriaceae</taxon>
        <taxon>Cetobacterium</taxon>
    </lineage>
</organism>
<evidence type="ECO:0000256" key="5">
    <source>
        <dbReference type="ARBA" id="ARBA00022840"/>
    </source>
</evidence>
<keyword evidence="3 11" id="KW-0378">Hydrolase</keyword>
<evidence type="ECO:0000259" key="12">
    <source>
        <dbReference type="PROSITE" id="PS51198"/>
    </source>
</evidence>
<dbReference type="PANTHER" id="PTHR11070">
    <property type="entry name" value="UVRD / RECB / PCRA DNA HELICASE FAMILY MEMBER"/>
    <property type="match status" value="1"/>
</dbReference>
<dbReference type="PANTHER" id="PTHR11070:SF2">
    <property type="entry name" value="ATP-DEPENDENT DNA HELICASE SRS2"/>
    <property type="match status" value="1"/>
</dbReference>
<reference evidence="13 14" key="1">
    <citation type="submission" date="2017-02" db="EMBL/GenBank/DDBJ databases">
        <authorList>
            <person name="Peterson S.W."/>
        </authorList>
    </citation>
    <scope>NUCLEOTIDE SEQUENCE [LARGE SCALE GENOMIC DNA]</scope>
    <source>
        <strain evidence="13 14">ATCC 700028</strain>
    </source>
</reference>
<comment type="similarity">
    <text evidence="1">Belongs to the helicase family. UvrD subfamily.</text>
</comment>
<dbReference type="Gene3D" id="3.40.50.300">
    <property type="entry name" value="P-loop containing nucleotide triphosphate hydrolases"/>
    <property type="match status" value="4"/>
</dbReference>
<comment type="catalytic activity">
    <reaction evidence="8">
        <text>Couples ATP hydrolysis with the unwinding of duplex DNA by translocating in the 3'-5' direction.</text>
        <dbReference type="EC" id="5.6.2.4"/>
    </reaction>
</comment>
<dbReference type="AlphaFoldDB" id="A0A1T4KP90"/>
<dbReference type="OrthoDB" id="9810135at2"/>
<dbReference type="InterPro" id="IPR013986">
    <property type="entry name" value="DExx_box_DNA_helicase_dom_sf"/>
</dbReference>
<dbReference type="InterPro" id="IPR000212">
    <property type="entry name" value="DNA_helicase_UvrD/REP"/>
</dbReference>
<dbReference type="Pfam" id="PF00580">
    <property type="entry name" value="UvrD-helicase"/>
    <property type="match status" value="2"/>
</dbReference>
<protein>
    <recommendedName>
        <fullName evidence="9">DNA 3'-5' helicase</fullName>
        <ecNumber evidence="9">5.6.2.4</ecNumber>
    </recommendedName>
</protein>
<evidence type="ECO:0000313" key="14">
    <source>
        <dbReference type="Proteomes" id="UP000191153"/>
    </source>
</evidence>
<evidence type="ECO:0000256" key="2">
    <source>
        <dbReference type="ARBA" id="ARBA00022741"/>
    </source>
</evidence>
<dbReference type="PROSITE" id="PS51198">
    <property type="entry name" value="UVRD_HELICASE_ATP_BIND"/>
    <property type="match status" value="1"/>
</dbReference>
<keyword evidence="5 11" id="KW-0067">ATP-binding</keyword>
<keyword evidence="7" id="KW-0413">Isomerase</keyword>
<dbReference type="RefSeq" id="WP_078693054.1">
    <property type="nucleotide sequence ID" value="NZ_FUWX01000005.1"/>
</dbReference>
<dbReference type="STRING" id="180163.SAMN02745174_00521"/>
<evidence type="ECO:0000313" key="13">
    <source>
        <dbReference type="EMBL" id="SJZ44204.1"/>
    </source>
</evidence>
<dbReference type="CDD" id="cd17932">
    <property type="entry name" value="DEXQc_UvrD"/>
    <property type="match status" value="1"/>
</dbReference>
<evidence type="ECO:0000256" key="11">
    <source>
        <dbReference type="PROSITE-ProRule" id="PRU00560"/>
    </source>
</evidence>
<evidence type="ECO:0000256" key="8">
    <source>
        <dbReference type="ARBA" id="ARBA00034617"/>
    </source>
</evidence>
<evidence type="ECO:0000256" key="4">
    <source>
        <dbReference type="ARBA" id="ARBA00022806"/>
    </source>
</evidence>
<comment type="catalytic activity">
    <reaction evidence="10">
        <text>ATP + H2O = ADP + phosphate + H(+)</text>
        <dbReference type="Rhea" id="RHEA:13065"/>
        <dbReference type="ChEBI" id="CHEBI:15377"/>
        <dbReference type="ChEBI" id="CHEBI:15378"/>
        <dbReference type="ChEBI" id="CHEBI:30616"/>
        <dbReference type="ChEBI" id="CHEBI:43474"/>
        <dbReference type="ChEBI" id="CHEBI:456216"/>
        <dbReference type="EC" id="5.6.2.4"/>
    </reaction>
</comment>
<keyword evidence="4 11" id="KW-0347">Helicase</keyword>
<feature type="binding site" evidence="11">
    <location>
        <begin position="28"/>
        <end position="35"/>
    </location>
    <ligand>
        <name>ATP</name>
        <dbReference type="ChEBI" id="CHEBI:30616"/>
    </ligand>
</feature>
<name>A0A1T4KP90_9FUSO</name>
<sequence length="416" mass="49146">MKINFSQILNPNQLDGTYNISTNSLILAGAGSGKTRVLVYKTAYLLEKNIPPEKILLITFTRKATQEIKERIHKLFPNAKISIETFHSLAYKNLNISKSNIKILHEENLFHNLSYNNRLLFFIRTPFQFYKTYKAYKIFQQYKKDNNYLGFQDLIEIFYRNLKSKKILLNYDYILVDEYQDTDIFQKDILKIISKNKNITVLGDDFQSIYKFRGAHVENIFNFPKEFSPCKTIFLNENYRSTPEILNFTNSFSKKNLFTQNPSGPLPKIFKFSTNKLEVLYILKEIKNILKNHPLTTFAILFRNFEYMREFLLISKIENLNLEINKNLFTFHGAKGLEWDYVFIPIFLQGVIPNKTYSKKDLDEELRLFYVACTRARKDLTITYPKSIYTYLGHFNTPSSFLKLIPSNLYKKEVLD</sequence>